<dbReference type="STRING" id="1077348.A0A2G8S1W8"/>
<sequence length="86" mass="8663">MRFCFSVVVAFALVNFAAAASLPRAEAAAEGSTETEALVARSGNQYIGGVCLQDSECSSNCCGFSTGKCTSPFVALSSGGCGYGSD</sequence>
<feature type="chain" id="PRO_5013553542" description="Biotrophy-associated secreted protein 2" evidence="1">
    <location>
        <begin position="20"/>
        <end position="86"/>
    </location>
</feature>
<organism evidence="2 3">
    <name type="scientific">Ganoderma sinense ZZ0214-1</name>
    <dbReference type="NCBI Taxonomy" id="1077348"/>
    <lineage>
        <taxon>Eukaryota</taxon>
        <taxon>Fungi</taxon>
        <taxon>Dikarya</taxon>
        <taxon>Basidiomycota</taxon>
        <taxon>Agaricomycotina</taxon>
        <taxon>Agaricomycetes</taxon>
        <taxon>Polyporales</taxon>
        <taxon>Polyporaceae</taxon>
        <taxon>Ganoderma</taxon>
    </lineage>
</organism>
<dbReference type="AlphaFoldDB" id="A0A2G8S1W8"/>
<proteinExistence type="predicted"/>
<feature type="signal peptide" evidence="1">
    <location>
        <begin position="1"/>
        <end position="19"/>
    </location>
</feature>
<evidence type="ECO:0008006" key="4">
    <source>
        <dbReference type="Google" id="ProtNLM"/>
    </source>
</evidence>
<evidence type="ECO:0000313" key="2">
    <source>
        <dbReference type="EMBL" id="PIL27752.1"/>
    </source>
</evidence>
<keyword evidence="1" id="KW-0732">Signal</keyword>
<keyword evidence="3" id="KW-1185">Reference proteome</keyword>
<comment type="caution">
    <text evidence="2">The sequence shown here is derived from an EMBL/GenBank/DDBJ whole genome shotgun (WGS) entry which is preliminary data.</text>
</comment>
<dbReference type="OrthoDB" id="2132010at2759"/>
<protein>
    <recommendedName>
        <fullName evidence="4">Biotrophy-associated secreted protein 2</fullName>
    </recommendedName>
</protein>
<evidence type="ECO:0000256" key="1">
    <source>
        <dbReference type="SAM" id="SignalP"/>
    </source>
</evidence>
<reference evidence="2 3" key="1">
    <citation type="journal article" date="2015" name="Sci. Rep.">
        <title>Chromosome-level genome map provides insights into diverse defense mechanisms in the medicinal fungus Ganoderma sinense.</title>
        <authorList>
            <person name="Zhu Y."/>
            <person name="Xu J."/>
            <person name="Sun C."/>
            <person name="Zhou S."/>
            <person name="Xu H."/>
            <person name="Nelson D.R."/>
            <person name="Qian J."/>
            <person name="Song J."/>
            <person name="Luo H."/>
            <person name="Xiang L."/>
            <person name="Li Y."/>
            <person name="Xu Z."/>
            <person name="Ji A."/>
            <person name="Wang L."/>
            <person name="Lu S."/>
            <person name="Hayward A."/>
            <person name="Sun W."/>
            <person name="Li X."/>
            <person name="Schwartz D.C."/>
            <person name="Wang Y."/>
            <person name="Chen S."/>
        </authorList>
    </citation>
    <scope>NUCLEOTIDE SEQUENCE [LARGE SCALE GENOMIC DNA]</scope>
    <source>
        <strain evidence="2 3">ZZ0214-1</strain>
    </source>
</reference>
<accession>A0A2G8S1W8</accession>
<name>A0A2G8S1W8_9APHY</name>
<gene>
    <name evidence="2" type="ORF">GSI_10905</name>
</gene>
<dbReference type="EMBL" id="AYKW01000034">
    <property type="protein sequence ID" value="PIL27752.1"/>
    <property type="molecule type" value="Genomic_DNA"/>
</dbReference>
<dbReference type="Proteomes" id="UP000230002">
    <property type="component" value="Unassembled WGS sequence"/>
</dbReference>
<evidence type="ECO:0000313" key="3">
    <source>
        <dbReference type="Proteomes" id="UP000230002"/>
    </source>
</evidence>